<keyword evidence="5" id="KW-1185">Reference proteome</keyword>
<evidence type="ECO:0000256" key="3">
    <source>
        <dbReference type="SAM" id="MobiDB-lite"/>
    </source>
</evidence>
<dbReference type="GO" id="GO:0005737">
    <property type="term" value="C:cytoplasm"/>
    <property type="evidence" value="ECO:0007669"/>
    <property type="project" value="TreeGrafter"/>
</dbReference>
<dbReference type="PANTHER" id="PTHR43003:SF6">
    <property type="entry name" value="DNA GLYCOSYLASE"/>
    <property type="match status" value="1"/>
</dbReference>
<dbReference type="GO" id="GO:0006307">
    <property type="term" value="P:DNA alkylation repair"/>
    <property type="evidence" value="ECO:0007669"/>
    <property type="project" value="TreeGrafter"/>
</dbReference>
<gene>
    <name evidence="4" type="ORF">DWQ67_00765</name>
</gene>
<protein>
    <submittedName>
        <fullName evidence="4">3-methyladenine DNA glycosylase</fullName>
    </submittedName>
</protein>
<proteinExistence type="predicted"/>
<dbReference type="PANTHER" id="PTHR43003">
    <property type="entry name" value="DNA-3-METHYLADENINE GLYCOSYLASE"/>
    <property type="match status" value="1"/>
</dbReference>
<keyword evidence="1" id="KW-0227">DNA damage</keyword>
<dbReference type="Proteomes" id="UP000273119">
    <property type="component" value="Unassembled WGS sequence"/>
</dbReference>
<feature type="region of interest" description="Disordered" evidence="3">
    <location>
        <begin position="74"/>
        <end position="98"/>
    </location>
</feature>
<dbReference type="SUPFAM" id="SSF48150">
    <property type="entry name" value="DNA-glycosylase"/>
    <property type="match status" value="1"/>
</dbReference>
<organism evidence="4 5">
    <name type="scientific">Galactobacter caseinivorans</name>
    <dbReference type="NCBI Taxonomy" id="2676123"/>
    <lineage>
        <taxon>Bacteria</taxon>
        <taxon>Bacillati</taxon>
        <taxon>Actinomycetota</taxon>
        <taxon>Actinomycetes</taxon>
        <taxon>Micrococcales</taxon>
        <taxon>Micrococcaceae</taxon>
        <taxon>Galactobacter</taxon>
    </lineage>
</organism>
<name>A0A496PLK6_9MICC</name>
<evidence type="ECO:0000256" key="2">
    <source>
        <dbReference type="ARBA" id="ARBA00023204"/>
    </source>
</evidence>
<dbReference type="InterPro" id="IPR011257">
    <property type="entry name" value="DNA_glycosylase"/>
</dbReference>
<dbReference type="GO" id="GO:0032993">
    <property type="term" value="C:protein-DNA complex"/>
    <property type="evidence" value="ECO:0007669"/>
    <property type="project" value="TreeGrafter"/>
</dbReference>
<dbReference type="GO" id="GO:0043916">
    <property type="term" value="F:DNA-7-methylguanine glycosylase activity"/>
    <property type="evidence" value="ECO:0007669"/>
    <property type="project" value="TreeGrafter"/>
</dbReference>
<dbReference type="GO" id="GO:0006285">
    <property type="term" value="P:base-excision repair, AP site formation"/>
    <property type="evidence" value="ECO:0007669"/>
    <property type="project" value="TreeGrafter"/>
</dbReference>
<evidence type="ECO:0000256" key="1">
    <source>
        <dbReference type="ARBA" id="ARBA00022763"/>
    </source>
</evidence>
<reference evidence="4 5" key="1">
    <citation type="submission" date="2018-07" db="EMBL/GenBank/DDBJ databases">
        <title>Arthrobacter sp. nov., isolated from raw cow's milk with high bacterial count.</title>
        <authorList>
            <person name="Hahne J."/>
            <person name="Isele D."/>
            <person name="Lipski A."/>
        </authorList>
    </citation>
    <scope>NUCLEOTIDE SEQUENCE [LARGE SCALE GENOMIC DNA]</scope>
    <source>
        <strain evidence="4 5">JZ R-183</strain>
    </source>
</reference>
<evidence type="ECO:0000313" key="5">
    <source>
        <dbReference type="Proteomes" id="UP000273119"/>
    </source>
</evidence>
<dbReference type="EMBL" id="QQXL01000001">
    <property type="protein sequence ID" value="RKW71418.1"/>
    <property type="molecule type" value="Genomic_DNA"/>
</dbReference>
<dbReference type="InterPro" id="IPR051912">
    <property type="entry name" value="Alkylbase_DNA_Glycosylase/TA"/>
</dbReference>
<sequence>MREDTGAQGPAASRLWAPEGPLDVRATLAPLQHGPGDPTLRWMPDGAWRAVRLAAGPATVRLSVVPGAAREVAAGATRQADPRDARLGGTTRGTLLDPQRGDQIRLDAWGPGAQAALEAAPAWLGRDDDWTDFDAPGFHERLPESVRATRRVRLGLKLPHGGGVLDTLTAIILEQRVTGLEAHYAWARLVTRFGERAPGHVVVSRGGPGHRPTTGTAAVPPRAGAAVALMLPPTGAAWRAIPSWEWHAARVDASRRNTLVAAAERESAWHRLEAGVPTRPGAVELAALERALRSLPGVGVWTAAETLQRTHGAPDHVSFGDFHVAHLVGQALTGRRVDDAGMERLLAPWAGHRQRVVRLLYASGAKNPSYGPRLAPQDHRRH</sequence>
<keyword evidence="2" id="KW-0234">DNA repair</keyword>
<dbReference type="AlphaFoldDB" id="A0A496PLK6"/>
<dbReference type="RefSeq" id="WP_121483681.1">
    <property type="nucleotide sequence ID" value="NZ_QQXL01000001.1"/>
</dbReference>
<dbReference type="GO" id="GO:0008725">
    <property type="term" value="F:DNA-3-methyladenine glycosylase activity"/>
    <property type="evidence" value="ECO:0007669"/>
    <property type="project" value="TreeGrafter"/>
</dbReference>
<accession>A0A496PLK6</accession>
<dbReference type="GO" id="GO:0032131">
    <property type="term" value="F:alkylated DNA binding"/>
    <property type="evidence" value="ECO:0007669"/>
    <property type="project" value="TreeGrafter"/>
</dbReference>
<dbReference type="Gene3D" id="1.10.340.30">
    <property type="entry name" value="Hypothetical protein, domain 2"/>
    <property type="match status" value="1"/>
</dbReference>
<comment type="caution">
    <text evidence="4">The sequence shown here is derived from an EMBL/GenBank/DDBJ whole genome shotgun (WGS) entry which is preliminary data.</text>
</comment>
<evidence type="ECO:0000313" key="4">
    <source>
        <dbReference type="EMBL" id="RKW71418.1"/>
    </source>
</evidence>